<dbReference type="PROSITE" id="PS00246">
    <property type="entry name" value="WNT1"/>
    <property type="match status" value="1"/>
</dbReference>
<dbReference type="AlphaFoldDB" id="A0ABD6EIH4"/>
<comment type="similarity">
    <text evidence="2 9">Belongs to the Wnt family.</text>
</comment>
<keyword evidence="4" id="KW-0964">Secreted</keyword>
<keyword evidence="12" id="KW-1185">Reference proteome</keyword>
<protein>
    <recommendedName>
        <fullName evidence="9">Protein Wnt</fullName>
    </recommendedName>
</protein>
<reference evidence="11 12" key="1">
    <citation type="submission" date="2024-08" db="EMBL/GenBank/DDBJ databases">
        <title>Gnathostoma spinigerum genome.</title>
        <authorList>
            <person name="Gonzalez-Bertolin B."/>
            <person name="Monzon S."/>
            <person name="Zaballos A."/>
            <person name="Jimenez P."/>
            <person name="Dekumyoy P."/>
            <person name="Varona S."/>
            <person name="Cuesta I."/>
            <person name="Sumanam S."/>
            <person name="Adisakwattana P."/>
            <person name="Gasser R.B."/>
            <person name="Hernandez-Gonzalez A."/>
            <person name="Young N.D."/>
            <person name="Perteguer M.J."/>
        </authorList>
    </citation>
    <scope>NUCLEOTIDE SEQUENCE [LARGE SCALE GENOMIC DNA]</scope>
    <source>
        <strain evidence="11">AL3</strain>
        <tissue evidence="11">Liver</tissue>
    </source>
</reference>
<sequence length="303" mass="34799">MIVTFHFYLILSVVVSINGQDYNWLSLALSSSAHHSSKLNEASDYRQHQYHFVCEKLPGLNPLQISLCEQHPSTIPSISRGAYDSLIECQLQFKFDRWNCSEQFKTHDSVSGFRDLLGRTLRAGNKESAFLSALTSAGVVHAVTKGCSSGNLSECGCDNSPNLQKYIEDRSLRGGHKKFSWGGCSDNTKYAIFFAKEFLDSYEKQQFEKNHDVRHLVAIHNNFVGREVIVQNMRKHCRCHGVSGSCEFRTCWLQIPKFSEVAHLLKQRYKHSAVQVAFLFEMARQCLHTEYYFKYFMQIFSTF</sequence>
<evidence type="ECO:0000256" key="8">
    <source>
        <dbReference type="ARBA" id="ARBA00023288"/>
    </source>
</evidence>
<evidence type="ECO:0000313" key="11">
    <source>
        <dbReference type="EMBL" id="MFH4979375.1"/>
    </source>
</evidence>
<accession>A0ABD6EIH4</accession>
<evidence type="ECO:0000256" key="3">
    <source>
        <dbReference type="ARBA" id="ARBA00022473"/>
    </source>
</evidence>
<evidence type="ECO:0000313" key="12">
    <source>
        <dbReference type="Proteomes" id="UP001608902"/>
    </source>
</evidence>
<evidence type="ECO:0000256" key="7">
    <source>
        <dbReference type="ARBA" id="ARBA00023157"/>
    </source>
</evidence>
<evidence type="ECO:0000256" key="5">
    <source>
        <dbReference type="ARBA" id="ARBA00022530"/>
    </source>
</evidence>
<keyword evidence="5" id="KW-0272">Extracellular matrix</keyword>
<organism evidence="11 12">
    <name type="scientific">Gnathostoma spinigerum</name>
    <dbReference type="NCBI Taxonomy" id="75299"/>
    <lineage>
        <taxon>Eukaryota</taxon>
        <taxon>Metazoa</taxon>
        <taxon>Ecdysozoa</taxon>
        <taxon>Nematoda</taxon>
        <taxon>Chromadorea</taxon>
        <taxon>Rhabditida</taxon>
        <taxon>Spirurina</taxon>
        <taxon>Gnathostomatomorpha</taxon>
        <taxon>Gnathostomatoidea</taxon>
        <taxon>Gnathostomatidae</taxon>
        <taxon>Gnathostoma</taxon>
    </lineage>
</organism>
<dbReference type="SMART" id="SM00097">
    <property type="entry name" value="WNT1"/>
    <property type="match status" value="1"/>
</dbReference>
<evidence type="ECO:0000256" key="10">
    <source>
        <dbReference type="SAM" id="SignalP"/>
    </source>
</evidence>
<evidence type="ECO:0000256" key="2">
    <source>
        <dbReference type="ARBA" id="ARBA00005683"/>
    </source>
</evidence>
<comment type="subcellular location">
    <subcellularLocation>
        <location evidence="1 9">Secreted</location>
        <location evidence="1 9">Extracellular space</location>
        <location evidence="1 9">Extracellular matrix</location>
    </subcellularLocation>
</comment>
<keyword evidence="8" id="KW-0449">Lipoprotein</keyword>
<dbReference type="PANTHER" id="PTHR12027">
    <property type="entry name" value="WNT RELATED"/>
    <property type="match status" value="1"/>
</dbReference>
<name>A0ABD6EIH4_9BILA</name>
<dbReference type="InterPro" id="IPR018161">
    <property type="entry name" value="Wnt_CS"/>
</dbReference>
<dbReference type="InterPro" id="IPR005817">
    <property type="entry name" value="Wnt"/>
</dbReference>
<evidence type="ECO:0000256" key="9">
    <source>
        <dbReference type="RuleBase" id="RU003500"/>
    </source>
</evidence>
<keyword evidence="3 9" id="KW-0217">Developmental protein</keyword>
<feature type="chain" id="PRO_5044763397" description="Protein Wnt" evidence="10">
    <location>
        <begin position="20"/>
        <end position="303"/>
    </location>
</feature>
<keyword evidence="7" id="KW-1015">Disulfide bond</keyword>
<dbReference type="GO" id="GO:0048699">
    <property type="term" value="P:generation of neurons"/>
    <property type="evidence" value="ECO:0007669"/>
    <property type="project" value="UniProtKB-ARBA"/>
</dbReference>
<evidence type="ECO:0000256" key="1">
    <source>
        <dbReference type="ARBA" id="ARBA00004498"/>
    </source>
</evidence>
<comment type="function">
    <text evidence="9">Ligand for members of the frizzled family of seven transmembrane receptors.</text>
</comment>
<dbReference type="GO" id="GO:0016055">
    <property type="term" value="P:Wnt signaling pathway"/>
    <property type="evidence" value="ECO:0007669"/>
    <property type="project" value="UniProtKB-KW"/>
</dbReference>
<dbReference type="EMBL" id="JBGFUD010004118">
    <property type="protein sequence ID" value="MFH4979375.1"/>
    <property type="molecule type" value="Genomic_DNA"/>
</dbReference>
<proteinExistence type="inferred from homology"/>
<evidence type="ECO:0000256" key="4">
    <source>
        <dbReference type="ARBA" id="ARBA00022525"/>
    </source>
</evidence>
<dbReference type="Proteomes" id="UP001608902">
    <property type="component" value="Unassembled WGS sequence"/>
</dbReference>
<dbReference type="Pfam" id="PF00110">
    <property type="entry name" value="wnt"/>
    <property type="match status" value="1"/>
</dbReference>
<keyword evidence="6 9" id="KW-0879">Wnt signaling pathway</keyword>
<comment type="caution">
    <text evidence="11">The sequence shown here is derived from an EMBL/GenBank/DDBJ whole genome shotgun (WGS) entry which is preliminary data.</text>
</comment>
<gene>
    <name evidence="11" type="ORF">AB6A40_006084</name>
</gene>
<dbReference type="PRINTS" id="PR01349">
    <property type="entry name" value="WNTPROTEIN"/>
</dbReference>
<evidence type="ECO:0000256" key="6">
    <source>
        <dbReference type="ARBA" id="ARBA00022687"/>
    </source>
</evidence>
<feature type="signal peptide" evidence="10">
    <location>
        <begin position="1"/>
        <end position="19"/>
    </location>
</feature>
<keyword evidence="10" id="KW-0732">Signal</keyword>
<dbReference type="PANTHER" id="PTHR12027:SF70">
    <property type="entry name" value="PROTEIN WNT-16"/>
    <property type="match status" value="1"/>
</dbReference>